<accession>A0AAV7LWC7</accession>
<organism evidence="1 2">
    <name type="scientific">Pleurodeles waltl</name>
    <name type="common">Iberian ribbed newt</name>
    <dbReference type="NCBI Taxonomy" id="8319"/>
    <lineage>
        <taxon>Eukaryota</taxon>
        <taxon>Metazoa</taxon>
        <taxon>Chordata</taxon>
        <taxon>Craniata</taxon>
        <taxon>Vertebrata</taxon>
        <taxon>Euteleostomi</taxon>
        <taxon>Amphibia</taxon>
        <taxon>Batrachia</taxon>
        <taxon>Caudata</taxon>
        <taxon>Salamandroidea</taxon>
        <taxon>Salamandridae</taxon>
        <taxon>Pleurodelinae</taxon>
        <taxon>Pleurodeles</taxon>
    </lineage>
</organism>
<keyword evidence="2" id="KW-1185">Reference proteome</keyword>
<sequence>MVLQNAPFGGIFQPLRALDPGDGGRCIAARAGSRPWEARALTPCVPVARAPLARGLCSVSRAVECASGDSVRSRAAPAASPEVFTTEG</sequence>
<evidence type="ECO:0000313" key="1">
    <source>
        <dbReference type="EMBL" id="KAJ1095229.1"/>
    </source>
</evidence>
<protein>
    <submittedName>
        <fullName evidence="1">Uncharacterized protein</fullName>
    </submittedName>
</protein>
<evidence type="ECO:0000313" key="2">
    <source>
        <dbReference type="Proteomes" id="UP001066276"/>
    </source>
</evidence>
<dbReference type="EMBL" id="JANPWB010000014">
    <property type="protein sequence ID" value="KAJ1095229.1"/>
    <property type="molecule type" value="Genomic_DNA"/>
</dbReference>
<reference evidence="1" key="1">
    <citation type="journal article" date="2022" name="bioRxiv">
        <title>Sequencing and chromosome-scale assembly of the giantPleurodeles waltlgenome.</title>
        <authorList>
            <person name="Brown T."/>
            <person name="Elewa A."/>
            <person name="Iarovenko S."/>
            <person name="Subramanian E."/>
            <person name="Araus A.J."/>
            <person name="Petzold A."/>
            <person name="Susuki M."/>
            <person name="Suzuki K.-i.T."/>
            <person name="Hayashi T."/>
            <person name="Toyoda A."/>
            <person name="Oliveira C."/>
            <person name="Osipova E."/>
            <person name="Leigh N.D."/>
            <person name="Simon A."/>
            <person name="Yun M.H."/>
        </authorList>
    </citation>
    <scope>NUCLEOTIDE SEQUENCE</scope>
    <source>
        <strain evidence="1">20211129_DDA</strain>
        <tissue evidence="1">Liver</tissue>
    </source>
</reference>
<comment type="caution">
    <text evidence="1">The sequence shown here is derived from an EMBL/GenBank/DDBJ whole genome shotgun (WGS) entry which is preliminary data.</text>
</comment>
<proteinExistence type="predicted"/>
<dbReference type="AlphaFoldDB" id="A0AAV7LWC7"/>
<gene>
    <name evidence="1" type="ORF">NDU88_000397</name>
</gene>
<name>A0AAV7LWC7_PLEWA</name>
<dbReference type="Proteomes" id="UP001066276">
    <property type="component" value="Chromosome 10"/>
</dbReference>